<evidence type="ECO:0000313" key="2">
    <source>
        <dbReference type="EMBL" id="QIB76435.1"/>
    </source>
</evidence>
<proteinExistence type="predicted"/>
<reference evidence="2 3" key="1">
    <citation type="submission" date="2020-02" db="EMBL/GenBank/DDBJ databases">
        <title>Whole genome sequence of Halogeometricum borinquense strain wsp4.</title>
        <authorList>
            <person name="Verma D.K."/>
            <person name="Gopal K."/>
            <person name="Prasad E.S."/>
        </authorList>
    </citation>
    <scope>NUCLEOTIDE SEQUENCE [LARGE SCALE GENOMIC DNA]</scope>
    <source>
        <strain evidence="3">wsp4</strain>
    </source>
</reference>
<dbReference type="InterPro" id="IPR006311">
    <property type="entry name" value="TAT_signal"/>
</dbReference>
<dbReference type="Proteomes" id="UP000465846">
    <property type="component" value="Chromosome"/>
</dbReference>
<dbReference type="PROSITE" id="PS51318">
    <property type="entry name" value="TAT"/>
    <property type="match status" value="1"/>
</dbReference>
<dbReference type="EMBL" id="CP048739">
    <property type="protein sequence ID" value="QIB76435.1"/>
    <property type="molecule type" value="Genomic_DNA"/>
</dbReference>
<dbReference type="Gene3D" id="3.40.190.10">
    <property type="entry name" value="Periplasmic binding protein-like II"/>
    <property type="match status" value="2"/>
</dbReference>
<protein>
    <submittedName>
        <fullName evidence="2">PhnD/SsuA/transferrin family substrate-binding protein</fullName>
    </submittedName>
</protein>
<dbReference type="PANTHER" id="PTHR35841:SF1">
    <property type="entry name" value="PHOSPHONATES-BINDING PERIPLASMIC PROTEIN"/>
    <property type="match status" value="1"/>
</dbReference>
<dbReference type="PROSITE" id="PS51257">
    <property type="entry name" value="PROKAR_LIPOPROTEIN"/>
    <property type="match status" value="1"/>
</dbReference>
<feature type="compositionally biased region" description="Low complexity" evidence="1">
    <location>
        <begin position="32"/>
        <end position="49"/>
    </location>
</feature>
<organism evidence="2 3">
    <name type="scientific">Halogeometricum borinquense</name>
    <dbReference type="NCBI Taxonomy" id="60847"/>
    <lineage>
        <taxon>Archaea</taxon>
        <taxon>Methanobacteriati</taxon>
        <taxon>Methanobacteriota</taxon>
        <taxon>Stenosarchaea group</taxon>
        <taxon>Halobacteria</taxon>
        <taxon>Halobacteriales</taxon>
        <taxon>Haloferacaceae</taxon>
        <taxon>Halogeometricum</taxon>
    </lineage>
</organism>
<evidence type="ECO:0000313" key="3">
    <source>
        <dbReference type="Proteomes" id="UP000465846"/>
    </source>
</evidence>
<dbReference type="AlphaFoldDB" id="A0A6C0ULR4"/>
<evidence type="ECO:0000256" key="1">
    <source>
        <dbReference type="SAM" id="MobiDB-lite"/>
    </source>
</evidence>
<dbReference type="SUPFAM" id="SSF53850">
    <property type="entry name" value="Periplasmic binding protein-like II"/>
    <property type="match status" value="1"/>
</dbReference>
<feature type="region of interest" description="Disordered" evidence="1">
    <location>
        <begin position="29"/>
        <end position="53"/>
    </location>
</feature>
<gene>
    <name evidence="2" type="ORF">G3I44_08140</name>
</gene>
<sequence>MQSGATRRGFIASAGAAGVAALAGCMGGTNSGSGSESGSESQGATTGSANQQTEITILLTPENPTEVKKDYMPMKKYLEDQISDLKVNYRVPLDYSAILPALKSEQAEMGMDDITLIAASDKMDVMGTAVTGGTAFYYSMMMKKPGNDISTPADVEGKTMAFADPLSTSGSIYALYELKNAGLEIGEAPGSDEGADFQGSWSNHKAAIEQLINDKADACTTWGGNGVPYVPKGDLPSEVKEKSAYVDEAGSKSPELDVFLWSEPIPKQPFYTRKTWDDPMRDTIKKTLHEATDSKMEQYKGDDYDGALPFTTLQDTTMDDYQPIIKRVNELGIDLTQDE</sequence>
<dbReference type="Pfam" id="PF12974">
    <property type="entry name" value="Phosphonate-bd"/>
    <property type="match status" value="1"/>
</dbReference>
<accession>A0A6C0ULR4</accession>
<dbReference type="PANTHER" id="PTHR35841">
    <property type="entry name" value="PHOSPHONATES-BINDING PERIPLASMIC PROTEIN"/>
    <property type="match status" value="1"/>
</dbReference>
<name>A0A6C0ULR4_9EURY</name>